<comment type="caution">
    <text evidence="8">Lacks conserved residue(s) required for the propagation of feature annotation.</text>
</comment>
<dbReference type="Gene3D" id="3.40.50.300">
    <property type="entry name" value="P-loop containing nucleotide triphosphate hydrolases"/>
    <property type="match status" value="1"/>
</dbReference>
<dbReference type="InterPro" id="IPR027417">
    <property type="entry name" value="P-loop_NTPase"/>
</dbReference>
<feature type="binding site" evidence="8">
    <location>
        <position position="156"/>
    </location>
    <ligand>
        <name>ATP</name>
        <dbReference type="ChEBI" id="CHEBI:30616"/>
    </ligand>
</feature>
<evidence type="ECO:0000259" key="12">
    <source>
        <dbReference type="SMART" id="SM00382"/>
    </source>
</evidence>
<feature type="domain" description="Chromosomal replication initiator DnaA C-terminal" evidence="13">
    <location>
        <begin position="352"/>
        <end position="421"/>
    </location>
</feature>
<dbReference type="Pfam" id="PF11638">
    <property type="entry name" value="DnaA_N"/>
    <property type="match status" value="1"/>
</dbReference>
<comment type="subcellular location">
    <subcellularLocation>
        <location evidence="8">Cytoplasm</location>
    </subcellularLocation>
</comment>
<dbReference type="Gene3D" id="1.10.8.60">
    <property type="match status" value="1"/>
</dbReference>
<dbReference type="AlphaFoldDB" id="A0A2G9YSE2"/>
<comment type="function">
    <text evidence="8 10">Plays an essential role in the initiation and regulation of chromosomal replication. ATP-DnaA binds to the origin of replication (oriC) to initiate formation of the DNA replication initiation complex once per cell cycle. Binds the DnaA box (a 9 base pair repeat at the origin) and separates the double-stranded (ds)DNA. Forms a right-handed helical filament on oriC DNA; dsDNA binds to the exterior of the filament while single-stranded (ss)DNA is stabiized in the filament's interior. The ATP-DnaA-oriC complex binds and stabilizes one strand of the AT-rich DNA unwinding element (DUE), permitting loading of DNA polymerase. After initiation quickly degrades to an ADP-DnaA complex that is not apt for DNA replication. Binds acidic phospholipids.</text>
</comment>
<evidence type="ECO:0000256" key="7">
    <source>
        <dbReference type="ARBA" id="ARBA00023125"/>
    </source>
</evidence>
<dbReference type="InterPro" id="IPR001957">
    <property type="entry name" value="Chromosome_initiator_DnaA"/>
</dbReference>
<dbReference type="SUPFAM" id="SSF48295">
    <property type="entry name" value="TrpR-like"/>
    <property type="match status" value="1"/>
</dbReference>
<dbReference type="Pfam" id="PF00308">
    <property type="entry name" value="Bac_DnaA"/>
    <property type="match status" value="1"/>
</dbReference>
<feature type="region of interest" description="Domain III, AAA+ region" evidence="8">
    <location>
        <begin position="108"/>
        <end position="324"/>
    </location>
</feature>
<dbReference type="PANTHER" id="PTHR30050:SF2">
    <property type="entry name" value="CHROMOSOMAL REPLICATION INITIATOR PROTEIN DNAA"/>
    <property type="match status" value="1"/>
</dbReference>
<evidence type="ECO:0000259" key="13">
    <source>
        <dbReference type="SMART" id="SM00760"/>
    </source>
</evidence>
<evidence type="ECO:0000313" key="15">
    <source>
        <dbReference type="Proteomes" id="UP000231567"/>
    </source>
</evidence>
<feature type="binding site" evidence="8">
    <location>
        <position position="154"/>
    </location>
    <ligand>
        <name>ATP</name>
        <dbReference type="ChEBI" id="CHEBI:30616"/>
    </ligand>
</feature>
<keyword evidence="2 8" id="KW-0963">Cytoplasm</keyword>
<evidence type="ECO:0000256" key="5">
    <source>
        <dbReference type="ARBA" id="ARBA00022840"/>
    </source>
</evidence>
<sequence length="445" mass="50810">MDLKETWRAVLGDIEVSLSKANFTTWFKDTNLLSVEKDIAILAVPNAFTKEWLENKFHEQILKTLQKFIKNIKVVKYKIVPIPPPLITVKAFQPAEPNKEEYEVKNHAFNPKYTFETFIVGNSNHLAAATAQAVSQSPGKLHNPLFIYGGSGLGKTHLVQAIGNEILKKNKSKKVVYVSCEKFTNDFVNALQTKSMGKFKKDYRLIDALLVDDIQFISNKEGTQEEFFHTFNELHQTDRQIVITSDRPPKAIPGLENRLSSRFGWGMIADISVPNYETRLAILKSKCDEKNCQLSSPILDYIASNIRTNIRELESALNRIVTYCQLNNFLPSLEITQKVLENVITYGKGNLTTDKIFKTICDFFNIKLVDVLGKKRNKELVYPRQIVMYLLRHELNFSFPKIGQELGGKDHTTIMHGCKKIEGGLLRNSNLKEELSIIKEKLYSF</sequence>
<gene>
    <name evidence="8 14" type="primary">dnaA</name>
    <name evidence="14" type="ORF">COX39_03195</name>
</gene>
<dbReference type="InterPro" id="IPR024633">
    <property type="entry name" value="DnaA_N_dom"/>
</dbReference>
<feature type="binding site" evidence="8">
    <location>
        <position position="155"/>
    </location>
    <ligand>
        <name>ATP</name>
        <dbReference type="ChEBI" id="CHEBI:30616"/>
    </ligand>
</feature>
<dbReference type="GO" id="GO:0005737">
    <property type="term" value="C:cytoplasm"/>
    <property type="evidence" value="ECO:0007669"/>
    <property type="project" value="UniProtKB-SubCell"/>
</dbReference>
<dbReference type="GO" id="GO:0008289">
    <property type="term" value="F:lipid binding"/>
    <property type="evidence" value="ECO:0007669"/>
    <property type="project" value="UniProtKB-KW"/>
</dbReference>
<dbReference type="Pfam" id="PF08299">
    <property type="entry name" value="Bac_DnaA_C"/>
    <property type="match status" value="1"/>
</dbReference>
<evidence type="ECO:0000256" key="1">
    <source>
        <dbReference type="ARBA" id="ARBA00006583"/>
    </source>
</evidence>
<dbReference type="PROSITE" id="PS01008">
    <property type="entry name" value="DNAA"/>
    <property type="match status" value="1"/>
</dbReference>
<dbReference type="Proteomes" id="UP000231567">
    <property type="component" value="Unassembled WGS sequence"/>
</dbReference>
<reference evidence="14 15" key="1">
    <citation type="submission" date="2017-09" db="EMBL/GenBank/DDBJ databases">
        <title>Depth-based differentiation of microbial function through sediment-hosted aquifers and enrichment of novel symbionts in the deep terrestrial subsurface.</title>
        <authorList>
            <person name="Probst A.J."/>
            <person name="Ladd B."/>
            <person name="Jarett J.K."/>
            <person name="Geller-Mcgrath D.E."/>
            <person name="Sieber C.M."/>
            <person name="Emerson J.B."/>
            <person name="Anantharaman K."/>
            <person name="Thomas B.C."/>
            <person name="Malmstrom R."/>
            <person name="Stieglmeier M."/>
            <person name="Klingl A."/>
            <person name="Woyke T."/>
            <person name="Ryan C.M."/>
            <person name="Banfield J.F."/>
        </authorList>
    </citation>
    <scope>NUCLEOTIDE SEQUENCE [LARGE SCALE GENOMIC DNA]</scope>
    <source>
        <strain evidence="14">CG23_combo_of_CG06-09_8_20_14_all_40_13</strain>
    </source>
</reference>
<organism evidence="14 15">
    <name type="scientific">Candidatus Nealsonbacteria bacterium CG23_combo_of_CG06-09_8_20_14_all_40_13</name>
    <dbReference type="NCBI Taxonomy" id="1974724"/>
    <lineage>
        <taxon>Bacteria</taxon>
        <taxon>Candidatus Nealsoniibacteriota</taxon>
    </lineage>
</organism>
<accession>A0A2G9YSE2</accession>
<name>A0A2G9YSE2_9BACT</name>
<dbReference type="Gene3D" id="1.10.1750.10">
    <property type="match status" value="1"/>
</dbReference>
<dbReference type="EMBL" id="PCRM01000043">
    <property type="protein sequence ID" value="PIP21401.1"/>
    <property type="molecule type" value="Genomic_DNA"/>
</dbReference>
<dbReference type="FunFam" id="3.40.50.300:FF:000668">
    <property type="entry name" value="Chromosomal replication initiator protein DnaA"/>
    <property type="match status" value="1"/>
</dbReference>
<comment type="caution">
    <text evidence="14">The sequence shown here is derived from an EMBL/GenBank/DDBJ whole genome shotgun (WGS) entry which is preliminary data.</text>
</comment>
<proteinExistence type="inferred from homology"/>
<dbReference type="GO" id="GO:0005886">
    <property type="term" value="C:plasma membrane"/>
    <property type="evidence" value="ECO:0007669"/>
    <property type="project" value="TreeGrafter"/>
</dbReference>
<evidence type="ECO:0000313" key="14">
    <source>
        <dbReference type="EMBL" id="PIP21401.1"/>
    </source>
</evidence>
<evidence type="ECO:0000256" key="9">
    <source>
        <dbReference type="NCBIfam" id="TIGR00362"/>
    </source>
</evidence>
<evidence type="ECO:0000256" key="8">
    <source>
        <dbReference type="HAMAP-Rule" id="MF_00377"/>
    </source>
</evidence>
<dbReference type="PANTHER" id="PTHR30050">
    <property type="entry name" value="CHROMOSOMAL REPLICATION INITIATOR PROTEIN DNAA"/>
    <property type="match status" value="1"/>
</dbReference>
<dbReference type="InterPro" id="IPR003593">
    <property type="entry name" value="AAA+_ATPase"/>
</dbReference>
<keyword evidence="3 8" id="KW-0235">DNA replication</keyword>
<feature type="domain" description="AAA+ ATPase" evidence="12">
    <location>
        <begin position="141"/>
        <end position="269"/>
    </location>
</feature>
<dbReference type="CDD" id="cd06571">
    <property type="entry name" value="Bac_DnaA_C"/>
    <property type="match status" value="1"/>
</dbReference>
<keyword evidence="5 8" id="KW-0067">ATP-binding</keyword>
<dbReference type="GO" id="GO:0003688">
    <property type="term" value="F:DNA replication origin binding"/>
    <property type="evidence" value="ECO:0007669"/>
    <property type="project" value="UniProtKB-UniRule"/>
</dbReference>
<dbReference type="SMART" id="SM00760">
    <property type="entry name" value="Bac_DnaA_C"/>
    <property type="match status" value="1"/>
</dbReference>
<evidence type="ECO:0000256" key="6">
    <source>
        <dbReference type="ARBA" id="ARBA00023121"/>
    </source>
</evidence>
<evidence type="ECO:0000256" key="2">
    <source>
        <dbReference type="ARBA" id="ARBA00022490"/>
    </source>
</evidence>
<feature type="region of interest" description="Domain IV, binds dsDNA" evidence="8">
    <location>
        <begin position="325"/>
        <end position="445"/>
    </location>
</feature>
<feature type="binding site" evidence="8">
    <location>
        <position position="152"/>
    </location>
    <ligand>
        <name>ATP</name>
        <dbReference type="ChEBI" id="CHEBI:30616"/>
    </ligand>
</feature>
<keyword evidence="4 8" id="KW-0547">Nucleotide-binding</keyword>
<dbReference type="InterPro" id="IPR038454">
    <property type="entry name" value="DnaA_N_sf"/>
</dbReference>
<dbReference type="InterPro" id="IPR010921">
    <property type="entry name" value="Trp_repressor/repl_initiator"/>
</dbReference>
<evidence type="ECO:0000256" key="10">
    <source>
        <dbReference type="RuleBase" id="RU000577"/>
    </source>
</evidence>
<dbReference type="GO" id="GO:0006270">
    <property type="term" value="P:DNA replication initiation"/>
    <property type="evidence" value="ECO:0007669"/>
    <property type="project" value="UniProtKB-UniRule"/>
</dbReference>
<comment type="domain">
    <text evidence="8">Domain I is involved in oligomerization and binding regulators, domain II is flexibile and of varying length in different bacteria, domain III forms the AAA+ region, while domain IV binds dsDNA.</text>
</comment>
<evidence type="ECO:0000256" key="3">
    <source>
        <dbReference type="ARBA" id="ARBA00022705"/>
    </source>
</evidence>
<comment type="subunit">
    <text evidence="8">Oligomerizes as a right-handed, spiral filament on DNA at oriC.</text>
</comment>
<dbReference type="Gene3D" id="3.30.300.180">
    <property type="match status" value="1"/>
</dbReference>
<dbReference type="NCBIfam" id="TIGR00362">
    <property type="entry name" value="DnaA"/>
    <property type="match status" value="1"/>
</dbReference>
<keyword evidence="7 8" id="KW-0238">DNA-binding</keyword>
<evidence type="ECO:0000256" key="4">
    <source>
        <dbReference type="ARBA" id="ARBA00022741"/>
    </source>
</evidence>
<protein>
    <recommendedName>
        <fullName evidence="8 9">Chromosomal replication initiator protein DnaA</fullName>
    </recommendedName>
</protein>
<dbReference type="InterPro" id="IPR013159">
    <property type="entry name" value="DnaA_C"/>
</dbReference>
<dbReference type="InterPro" id="IPR013317">
    <property type="entry name" value="DnaA_dom"/>
</dbReference>
<dbReference type="PRINTS" id="PR00051">
    <property type="entry name" value="DNAA"/>
</dbReference>
<keyword evidence="6 8" id="KW-0446">Lipid-binding</keyword>
<dbReference type="SUPFAM" id="SSF52540">
    <property type="entry name" value="P-loop containing nucleoside triphosphate hydrolases"/>
    <property type="match status" value="1"/>
</dbReference>
<dbReference type="GO" id="GO:0006275">
    <property type="term" value="P:regulation of DNA replication"/>
    <property type="evidence" value="ECO:0007669"/>
    <property type="project" value="UniProtKB-UniRule"/>
</dbReference>
<dbReference type="InterPro" id="IPR018312">
    <property type="entry name" value="Chromosome_initiator_DnaA_CS"/>
</dbReference>
<dbReference type="InterPro" id="IPR020591">
    <property type="entry name" value="Chromosome_initiator_DnaA-like"/>
</dbReference>
<dbReference type="SMART" id="SM00382">
    <property type="entry name" value="AAA"/>
    <property type="match status" value="1"/>
</dbReference>
<dbReference type="CDD" id="cd00009">
    <property type="entry name" value="AAA"/>
    <property type="match status" value="1"/>
</dbReference>
<evidence type="ECO:0000256" key="11">
    <source>
        <dbReference type="RuleBase" id="RU004227"/>
    </source>
</evidence>
<comment type="similarity">
    <text evidence="1 8 11">Belongs to the DnaA family.</text>
</comment>
<dbReference type="HAMAP" id="MF_00377">
    <property type="entry name" value="DnaA_bact"/>
    <property type="match status" value="1"/>
</dbReference>
<dbReference type="GO" id="GO:0005524">
    <property type="term" value="F:ATP binding"/>
    <property type="evidence" value="ECO:0007669"/>
    <property type="project" value="UniProtKB-UniRule"/>
</dbReference>
<feature type="region of interest" description="Domain I, interacts with DnaA modulators" evidence="8">
    <location>
        <begin position="1"/>
        <end position="91"/>
    </location>
</feature>